<proteinExistence type="predicted"/>
<dbReference type="EMBL" id="GBRH01274585">
    <property type="protein sequence ID" value="JAD23310.1"/>
    <property type="molecule type" value="Transcribed_RNA"/>
</dbReference>
<reference evidence="1" key="2">
    <citation type="journal article" date="2015" name="Data Brief">
        <title>Shoot transcriptome of the giant reed, Arundo donax.</title>
        <authorList>
            <person name="Barrero R.A."/>
            <person name="Guerrero F.D."/>
            <person name="Moolhuijzen P."/>
            <person name="Goolsby J.A."/>
            <person name="Tidwell J."/>
            <person name="Bellgard S.E."/>
            <person name="Bellgard M.I."/>
        </authorList>
    </citation>
    <scope>NUCLEOTIDE SEQUENCE</scope>
    <source>
        <tissue evidence="1">Shoot tissue taken approximately 20 cm above the soil surface</tissue>
    </source>
</reference>
<name>A0A0A8YCQ3_ARUDO</name>
<organism evidence="1">
    <name type="scientific">Arundo donax</name>
    <name type="common">Giant reed</name>
    <name type="synonym">Donax arundinaceus</name>
    <dbReference type="NCBI Taxonomy" id="35708"/>
    <lineage>
        <taxon>Eukaryota</taxon>
        <taxon>Viridiplantae</taxon>
        <taxon>Streptophyta</taxon>
        <taxon>Embryophyta</taxon>
        <taxon>Tracheophyta</taxon>
        <taxon>Spermatophyta</taxon>
        <taxon>Magnoliopsida</taxon>
        <taxon>Liliopsida</taxon>
        <taxon>Poales</taxon>
        <taxon>Poaceae</taxon>
        <taxon>PACMAD clade</taxon>
        <taxon>Arundinoideae</taxon>
        <taxon>Arundineae</taxon>
        <taxon>Arundo</taxon>
    </lineage>
</organism>
<evidence type="ECO:0000313" key="1">
    <source>
        <dbReference type="EMBL" id="JAD23310.1"/>
    </source>
</evidence>
<protein>
    <submittedName>
        <fullName evidence="1">Uncharacterized protein</fullName>
    </submittedName>
</protein>
<reference evidence="1" key="1">
    <citation type="submission" date="2014-09" db="EMBL/GenBank/DDBJ databases">
        <authorList>
            <person name="Magalhaes I.L.F."/>
            <person name="Oliveira U."/>
            <person name="Santos F.R."/>
            <person name="Vidigal T.H.D.A."/>
            <person name="Brescovit A.D."/>
            <person name="Santos A.J."/>
        </authorList>
    </citation>
    <scope>NUCLEOTIDE SEQUENCE</scope>
    <source>
        <tissue evidence="1">Shoot tissue taken approximately 20 cm above the soil surface</tissue>
    </source>
</reference>
<accession>A0A0A8YCQ3</accession>
<sequence length="53" mass="6174">MRQYSEVGMCNTLLDFLNLVSCSVESCTVYVVYQLWGYLFCLAFIRIHLSCQL</sequence>
<dbReference type="AlphaFoldDB" id="A0A0A8YCQ3"/>